<dbReference type="EMBL" id="CP124616">
    <property type="protein sequence ID" value="WGW05744.1"/>
    <property type="molecule type" value="Genomic_DNA"/>
</dbReference>
<evidence type="ECO:0000313" key="3">
    <source>
        <dbReference type="Proteomes" id="UP001241605"/>
    </source>
</evidence>
<dbReference type="Gene3D" id="1.10.150.690">
    <property type="entry name" value="DUF2063"/>
    <property type="match status" value="1"/>
</dbReference>
<dbReference type="Proteomes" id="UP001241605">
    <property type="component" value="Chromosome"/>
</dbReference>
<dbReference type="GO" id="GO:0003677">
    <property type="term" value="F:DNA binding"/>
    <property type="evidence" value="ECO:0007669"/>
    <property type="project" value="UniProtKB-KW"/>
</dbReference>
<reference evidence="2 3" key="1">
    <citation type="submission" date="2023-05" db="EMBL/GenBank/DDBJ databases">
        <title>YMD87, complete Genome.</title>
        <authorList>
            <person name="Zhang J."/>
            <person name="Xu X."/>
        </authorList>
    </citation>
    <scope>NUCLEOTIDE SEQUENCE [LARGE SCALE GENOMIC DNA]</scope>
    <source>
        <strain evidence="2 3">YMD87</strain>
    </source>
</reference>
<keyword evidence="3" id="KW-1185">Reference proteome</keyword>
<evidence type="ECO:0000259" key="1">
    <source>
        <dbReference type="Pfam" id="PF09836"/>
    </source>
</evidence>
<proteinExistence type="predicted"/>
<organism evidence="2 3">
    <name type="scientific">Tropicibacter oceani</name>
    <dbReference type="NCBI Taxonomy" id="3058420"/>
    <lineage>
        <taxon>Bacteria</taxon>
        <taxon>Pseudomonadati</taxon>
        <taxon>Pseudomonadota</taxon>
        <taxon>Alphaproteobacteria</taxon>
        <taxon>Rhodobacterales</taxon>
        <taxon>Roseobacteraceae</taxon>
        <taxon>Tropicibacter</taxon>
    </lineage>
</organism>
<dbReference type="RefSeq" id="WP_282302368.1">
    <property type="nucleotide sequence ID" value="NZ_CP124616.1"/>
</dbReference>
<name>A0ABY8QM75_9RHOB</name>
<sequence>MQHKEALSLVEAAFRAGLLDGSAPVPEGLLDGAGRAAGRRYAVYRNNVAVSLREALEAGFPAVARLIGPENFAKAAGMFLRAAPPRSPLMMHYGAGFAEFLAGLEPLKGLGYLPDVARLELLLRQSYHAADAPALDPARLQGLPDEALDRARLVLAPSVQLLRSAWPVLSVYRYTMSPGSPKPQARAEDVLITRPGFDPAPHALPAGGGAFVQALLEGQPFGDALAAAGAEFDLGATLGLLLRAGALSDIETHH</sequence>
<dbReference type="InterPro" id="IPR044922">
    <property type="entry name" value="DUF2063_N_sf"/>
</dbReference>
<keyword evidence="2" id="KW-0238">DNA-binding</keyword>
<dbReference type="InterPro" id="IPR018640">
    <property type="entry name" value="DUF2063"/>
</dbReference>
<protein>
    <submittedName>
        <fullName evidence="2">DNA-binding domain-containing protein</fullName>
    </submittedName>
</protein>
<feature type="domain" description="Putative DNA-binding" evidence="1">
    <location>
        <begin position="12"/>
        <end position="101"/>
    </location>
</feature>
<dbReference type="Pfam" id="PF09836">
    <property type="entry name" value="DUF2063"/>
    <property type="match status" value="1"/>
</dbReference>
<accession>A0ABY8QM75</accession>
<gene>
    <name evidence="2" type="ORF">QF118_09415</name>
</gene>
<evidence type="ECO:0000313" key="2">
    <source>
        <dbReference type="EMBL" id="WGW05744.1"/>
    </source>
</evidence>